<evidence type="ECO:0000313" key="2">
    <source>
        <dbReference type="EMBL" id="CAD8133911.1"/>
    </source>
</evidence>
<feature type="region of interest" description="Disordered" evidence="1">
    <location>
        <begin position="240"/>
        <end position="284"/>
    </location>
</feature>
<evidence type="ECO:0000256" key="1">
    <source>
        <dbReference type="SAM" id="MobiDB-lite"/>
    </source>
</evidence>
<proteinExistence type="predicted"/>
<reference evidence="2" key="1">
    <citation type="submission" date="2021-01" db="EMBL/GenBank/DDBJ databases">
        <authorList>
            <consortium name="Genoscope - CEA"/>
            <person name="William W."/>
        </authorList>
    </citation>
    <scope>NUCLEOTIDE SEQUENCE</scope>
</reference>
<dbReference type="OrthoDB" id="307512at2759"/>
<sequence>MSCYSQIGLFENRTNDLDSLSYDVHLIQQTLQGWTSIFNQLMEISIQTHKQNQSNTALLQQLMIQLQPKSKQSQPKDQIKLSPIRPTKTEPDEYIKPENFSRIFNNHKKISIMQLQGTPFDSAFESINKELEEPIRDDLYLSVPKSMQLSNDNNMLKKNQQLDFHPQSVKNTYENRQFAFNKPIRSQDIKSNKENTQNQYTIHRQDSKRNQDYPQLSTVLEENPSLLMTSNENNYRHSITQSHRQYDQCSIQKHPQNSQRPPNYYQQQQHQSSENNRSSSKSCYGAASNLQQQILTNNINIVNSQQNLQLMQQQQSTQNHSQNNLISQSTKNIKQNHFQNNNVSIKLPIDTINQISSQRAKSYSEQTCKKQVSKRLLDIDIFDKKYETSQELIWKTQKNKI</sequence>
<gene>
    <name evidence="2" type="ORF">POCTA_138.1.T0050163</name>
</gene>
<evidence type="ECO:0000313" key="3">
    <source>
        <dbReference type="Proteomes" id="UP000683925"/>
    </source>
</evidence>
<keyword evidence="3" id="KW-1185">Reference proteome</keyword>
<feature type="region of interest" description="Disordered" evidence="1">
    <location>
        <begin position="181"/>
        <end position="212"/>
    </location>
</feature>
<name>A0A8S1RXZ0_PAROT</name>
<dbReference type="OMA" id="FNQLMEI"/>
<feature type="compositionally biased region" description="Low complexity" evidence="1">
    <location>
        <begin position="256"/>
        <end position="282"/>
    </location>
</feature>
<comment type="caution">
    <text evidence="2">The sequence shown here is derived from an EMBL/GenBank/DDBJ whole genome shotgun (WGS) entry which is preliminary data.</text>
</comment>
<dbReference type="EMBL" id="CAJJDP010000004">
    <property type="protein sequence ID" value="CAD8133911.1"/>
    <property type="molecule type" value="Genomic_DNA"/>
</dbReference>
<feature type="compositionally biased region" description="Polar residues" evidence="1">
    <location>
        <begin position="240"/>
        <end position="255"/>
    </location>
</feature>
<dbReference type="AlphaFoldDB" id="A0A8S1RXZ0"/>
<dbReference type="Proteomes" id="UP000683925">
    <property type="component" value="Unassembled WGS sequence"/>
</dbReference>
<accession>A0A8S1RXZ0</accession>
<feature type="region of interest" description="Disordered" evidence="1">
    <location>
        <begin position="68"/>
        <end position="92"/>
    </location>
</feature>
<organism evidence="2 3">
    <name type="scientific">Paramecium octaurelia</name>
    <dbReference type="NCBI Taxonomy" id="43137"/>
    <lineage>
        <taxon>Eukaryota</taxon>
        <taxon>Sar</taxon>
        <taxon>Alveolata</taxon>
        <taxon>Ciliophora</taxon>
        <taxon>Intramacronucleata</taxon>
        <taxon>Oligohymenophorea</taxon>
        <taxon>Peniculida</taxon>
        <taxon>Parameciidae</taxon>
        <taxon>Paramecium</taxon>
    </lineage>
</organism>
<protein>
    <submittedName>
        <fullName evidence="2">Uncharacterized protein</fullName>
    </submittedName>
</protein>